<dbReference type="GO" id="GO:0000287">
    <property type="term" value="F:magnesium ion binding"/>
    <property type="evidence" value="ECO:0007669"/>
    <property type="project" value="InterPro"/>
</dbReference>
<dbReference type="InterPro" id="IPR036649">
    <property type="entry name" value="Pyrophosphatase_sf"/>
</dbReference>
<dbReference type="EC" id="3.6.1.1" evidence="2"/>
<dbReference type="Gene3D" id="3.90.80.10">
    <property type="entry name" value="Inorganic pyrophosphatase"/>
    <property type="match status" value="1"/>
</dbReference>
<dbReference type="GO" id="GO:0006796">
    <property type="term" value="P:phosphate-containing compound metabolic process"/>
    <property type="evidence" value="ECO:0007669"/>
    <property type="project" value="InterPro"/>
</dbReference>
<protein>
    <recommendedName>
        <fullName evidence="2">inorganic diphosphatase</fullName>
        <ecNumber evidence="2">3.6.1.1</ecNumber>
    </recommendedName>
</protein>
<keyword evidence="3" id="KW-0479">Metal-binding</keyword>
<dbReference type="SUPFAM" id="SSF50324">
    <property type="entry name" value="Inorganic pyrophosphatase"/>
    <property type="match status" value="1"/>
</dbReference>
<organism evidence="6 7">
    <name type="scientific">Geofilum rubicundum JCM 15548</name>
    <dbReference type="NCBI Taxonomy" id="1236989"/>
    <lineage>
        <taxon>Bacteria</taxon>
        <taxon>Pseudomonadati</taxon>
        <taxon>Bacteroidota</taxon>
        <taxon>Bacteroidia</taxon>
        <taxon>Marinilabiliales</taxon>
        <taxon>Marinilabiliaceae</taxon>
        <taxon>Geofilum</taxon>
    </lineage>
</organism>
<evidence type="ECO:0000256" key="5">
    <source>
        <dbReference type="ARBA" id="ARBA00022842"/>
    </source>
</evidence>
<dbReference type="GO" id="GO:0004427">
    <property type="term" value="F:inorganic diphosphate phosphatase activity"/>
    <property type="evidence" value="ECO:0007669"/>
    <property type="project" value="UniProtKB-EC"/>
</dbReference>
<sequence length="235" mass="26484">MRKPNKVTQKDMSSNSLMDPIGRLMGLRYKSHPWHGIDIGNDAPNSVMCFIEVVPTDTIKYEIDKVSGYLRIDRPQKYSNVVPSLYGFIPQTYCGTNVGKFCEEKTGKKDIKGDGDPLDVCVLTEKDVMHGDIIAEVIPIGGFRMIDGNAADDKIISVLKGDVVYGGVTNVTELPELVLERLKHYFLTYKDMPGMTRESEITHTYEAEEARQVIKESMIDYEARFESLRNALSSY</sequence>
<name>A0A0E9LV27_9BACT</name>
<dbReference type="NCBIfam" id="NF001886">
    <property type="entry name" value="PRK00642.1"/>
    <property type="match status" value="1"/>
</dbReference>
<reference evidence="6 7" key="1">
    <citation type="journal article" date="2015" name="Microbes Environ.">
        <title>Distribution and evolution of nitrogen fixation genes in the phylum bacteroidetes.</title>
        <authorList>
            <person name="Inoue J."/>
            <person name="Oshima K."/>
            <person name="Suda W."/>
            <person name="Sakamoto M."/>
            <person name="Iino T."/>
            <person name="Noda S."/>
            <person name="Hongoh Y."/>
            <person name="Hattori M."/>
            <person name="Ohkuma M."/>
        </authorList>
    </citation>
    <scope>NUCLEOTIDE SEQUENCE [LARGE SCALE GENOMIC DNA]</scope>
    <source>
        <strain evidence="6">JCM 15548</strain>
    </source>
</reference>
<dbReference type="EMBL" id="BAZW01000007">
    <property type="protein sequence ID" value="GAO29158.1"/>
    <property type="molecule type" value="Genomic_DNA"/>
</dbReference>
<dbReference type="InterPro" id="IPR008162">
    <property type="entry name" value="Pyrophosphatase"/>
</dbReference>
<proteinExistence type="predicted"/>
<dbReference type="Pfam" id="PF00719">
    <property type="entry name" value="Pyrophosphatase"/>
    <property type="match status" value="1"/>
</dbReference>
<dbReference type="Proteomes" id="UP000032900">
    <property type="component" value="Unassembled WGS sequence"/>
</dbReference>
<dbReference type="GO" id="GO:0005737">
    <property type="term" value="C:cytoplasm"/>
    <property type="evidence" value="ECO:0007669"/>
    <property type="project" value="InterPro"/>
</dbReference>
<evidence type="ECO:0000256" key="2">
    <source>
        <dbReference type="ARBA" id="ARBA00012146"/>
    </source>
</evidence>
<keyword evidence="5" id="KW-0460">Magnesium</keyword>
<keyword evidence="4" id="KW-0378">Hydrolase</keyword>
<comment type="cofactor">
    <cofactor evidence="1">
        <name>Mg(2+)</name>
        <dbReference type="ChEBI" id="CHEBI:18420"/>
    </cofactor>
</comment>
<dbReference type="PROSITE" id="PS00387">
    <property type="entry name" value="PPASE"/>
    <property type="match status" value="1"/>
</dbReference>
<evidence type="ECO:0000313" key="6">
    <source>
        <dbReference type="EMBL" id="GAO29158.1"/>
    </source>
</evidence>
<dbReference type="AlphaFoldDB" id="A0A0E9LV27"/>
<keyword evidence="7" id="KW-1185">Reference proteome</keyword>
<comment type="caution">
    <text evidence="6">The sequence shown here is derived from an EMBL/GenBank/DDBJ whole genome shotgun (WGS) entry which is preliminary data.</text>
</comment>
<dbReference type="RefSeq" id="WP_227625511.1">
    <property type="nucleotide sequence ID" value="NZ_BAZW01000007.1"/>
</dbReference>
<accession>A0A0E9LV27</accession>
<gene>
    <name evidence="6" type="ORF">JCM15548_11321</name>
</gene>
<dbReference type="STRING" id="1236989.JCM15548_11321"/>
<evidence type="ECO:0000313" key="7">
    <source>
        <dbReference type="Proteomes" id="UP000032900"/>
    </source>
</evidence>
<dbReference type="PANTHER" id="PTHR10286">
    <property type="entry name" value="INORGANIC PYROPHOSPHATASE"/>
    <property type="match status" value="1"/>
</dbReference>
<evidence type="ECO:0000256" key="3">
    <source>
        <dbReference type="ARBA" id="ARBA00022723"/>
    </source>
</evidence>
<evidence type="ECO:0000256" key="1">
    <source>
        <dbReference type="ARBA" id="ARBA00001946"/>
    </source>
</evidence>
<evidence type="ECO:0000256" key="4">
    <source>
        <dbReference type="ARBA" id="ARBA00022801"/>
    </source>
</evidence>